<reference evidence="1" key="1">
    <citation type="submission" date="2020-04" db="EMBL/GenBank/DDBJ databases">
        <title>Deep metagenomics examines the oral microbiome during advanced dental caries in children, revealing novel taxa and co-occurrences with host molecules.</title>
        <authorList>
            <person name="Baker J.L."/>
            <person name="Morton J.T."/>
            <person name="Dinis M."/>
            <person name="Alvarez R."/>
            <person name="Tran N.C."/>
            <person name="Knight R."/>
            <person name="Edlund A."/>
        </authorList>
    </citation>
    <scope>NUCLEOTIDE SEQUENCE</scope>
    <source>
        <strain evidence="1">JCVI_39_bin.18</strain>
    </source>
</reference>
<name>A0A930L646_9MICC</name>
<dbReference type="AlphaFoldDB" id="A0A930L646"/>
<dbReference type="Proteomes" id="UP000770330">
    <property type="component" value="Unassembled WGS sequence"/>
</dbReference>
<proteinExistence type="predicted"/>
<evidence type="ECO:0000313" key="1">
    <source>
        <dbReference type="EMBL" id="MBF1658198.1"/>
    </source>
</evidence>
<evidence type="ECO:0000313" key="2">
    <source>
        <dbReference type="Proteomes" id="UP000770330"/>
    </source>
</evidence>
<organism evidence="1 2">
    <name type="scientific">Rothia mucilaginosa</name>
    <dbReference type="NCBI Taxonomy" id="43675"/>
    <lineage>
        <taxon>Bacteria</taxon>
        <taxon>Bacillati</taxon>
        <taxon>Actinomycetota</taxon>
        <taxon>Actinomycetes</taxon>
        <taxon>Micrococcales</taxon>
        <taxon>Micrococcaceae</taxon>
        <taxon>Rothia</taxon>
    </lineage>
</organism>
<protein>
    <submittedName>
        <fullName evidence="1">Uncharacterized protein</fullName>
    </submittedName>
</protein>
<dbReference type="EMBL" id="JABZXO010000044">
    <property type="protein sequence ID" value="MBF1658198.1"/>
    <property type="molecule type" value="Genomic_DNA"/>
</dbReference>
<gene>
    <name evidence="1" type="ORF">HXO61_09795</name>
</gene>
<accession>A0A930L646</accession>
<sequence length="56" mass="6307">MDYHIPILMSATGPFRYCKDGFHDSASYRRDTFWCGPSPVSYARGLFFVVINGGQA</sequence>
<comment type="caution">
    <text evidence="1">The sequence shown here is derived from an EMBL/GenBank/DDBJ whole genome shotgun (WGS) entry which is preliminary data.</text>
</comment>